<keyword evidence="4 6" id="KW-0131">Cell cycle</keyword>
<dbReference type="AlphaFoldDB" id="A0A7S8HFS5"/>
<dbReference type="Pfam" id="PF03775">
    <property type="entry name" value="MinC_C"/>
    <property type="match status" value="1"/>
</dbReference>
<dbReference type="InterPro" id="IPR016098">
    <property type="entry name" value="CAP/MinC_C"/>
</dbReference>
<dbReference type="PANTHER" id="PTHR34108:SF1">
    <property type="entry name" value="SEPTUM SITE-DETERMINING PROTEIN MINC"/>
    <property type="match status" value="1"/>
</dbReference>
<evidence type="ECO:0000256" key="2">
    <source>
        <dbReference type="ARBA" id="ARBA00022618"/>
    </source>
</evidence>
<keyword evidence="3 6" id="KW-0717">Septation</keyword>
<keyword evidence="10" id="KW-1185">Reference proteome</keyword>
<dbReference type="Gene3D" id="2.160.20.70">
    <property type="match status" value="1"/>
</dbReference>
<comment type="function">
    <text evidence="6">Cell division inhibitor that blocks the formation of polar Z ring septums. Rapidly oscillates between the poles of the cell to destabilize FtsZ filaments that have formed before they mature into polar Z rings. Prevents FtsZ polymerization.</text>
</comment>
<dbReference type="RefSeq" id="WP_239671716.1">
    <property type="nucleotide sequence ID" value="NZ_CP049742.1"/>
</dbReference>
<dbReference type="InterPro" id="IPR005526">
    <property type="entry name" value="Septum_form_inhib_MinC_C"/>
</dbReference>
<evidence type="ECO:0000313" key="9">
    <source>
        <dbReference type="EMBL" id="QPC47047.1"/>
    </source>
</evidence>
<comment type="similarity">
    <text evidence="1 6">Belongs to the MinC family.</text>
</comment>
<gene>
    <name evidence="6 9" type="primary">minC</name>
    <name evidence="9" type="ORF">G8O30_08750</name>
</gene>
<evidence type="ECO:0000259" key="7">
    <source>
        <dbReference type="Pfam" id="PF03775"/>
    </source>
</evidence>
<dbReference type="GO" id="GO:0000917">
    <property type="term" value="P:division septum assembly"/>
    <property type="evidence" value="ECO:0007669"/>
    <property type="project" value="UniProtKB-KW"/>
</dbReference>
<keyword evidence="2 6" id="KW-0132">Cell division</keyword>
<dbReference type="HAMAP" id="MF_00267">
    <property type="entry name" value="MinC"/>
    <property type="match status" value="1"/>
</dbReference>
<reference evidence="9 10" key="1">
    <citation type="submission" date="2019-07" db="EMBL/GenBank/DDBJ databases">
        <title>Genome sequence of 2 isolates from Red Sea Mangroves.</title>
        <authorList>
            <person name="Sefrji F."/>
            <person name="Michoud G."/>
            <person name="Merlino G."/>
            <person name="Daffonchio D."/>
        </authorList>
    </citation>
    <scope>NUCLEOTIDE SEQUENCE [LARGE SCALE GENOMIC DNA]</scope>
    <source>
        <strain evidence="9 10">R1DC41</strain>
    </source>
</reference>
<evidence type="ECO:0000259" key="8">
    <source>
        <dbReference type="Pfam" id="PF22642"/>
    </source>
</evidence>
<evidence type="ECO:0000256" key="4">
    <source>
        <dbReference type="ARBA" id="ARBA00023306"/>
    </source>
</evidence>
<sequence>MKKTQLVMIKGTKEGLNLHLHDKCSIHELKDELISKLTQHGTAVKEQDQHATLVRVHVGNRYLAKEEEKELNELIESTGHVKVDSIHSNVISLDEAKKRSEESTIHSISSFVRSGQVVTIRGDVLLIGDVNPGGTLRATGNIYIMGSLKGIAHAGCEGDSEAVIVASSMRPMQLRIAEQIHRAPDHKETEIGGMECAYLDEEEHMVVDRLQVLKTIRPNLTRFKGGF</sequence>
<dbReference type="SUPFAM" id="SSF63848">
    <property type="entry name" value="Cell-division inhibitor MinC, C-terminal domain"/>
    <property type="match status" value="1"/>
</dbReference>
<dbReference type="InterPro" id="IPR013033">
    <property type="entry name" value="MinC"/>
</dbReference>
<dbReference type="KEGG" id="mcui:G8O30_08750"/>
<dbReference type="Proteomes" id="UP000593626">
    <property type="component" value="Chromosome"/>
</dbReference>
<dbReference type="EMBL" id="CP049742">
    <property type="protein sequence ID" value="QPC47047.1"/>
    <property type="molecule type" value="Genomic_DNA"/>
</dbReference>
<feature type="domain" description="Septum site-determining protein MinC N-terminal" evidence="8">
    <location>
        <begin position="7"/>
        <end position="86"/>
    </location>
</feature>
<evidence type="ECO:0000256" key="1">
    <source>
        <dbReference type="ARBA" id="ARBA00006291"/>
    </source>
</evidence>
<dbReference type="InterPro" id="IPR036145">
    <property type="entry name" value="MinC_C_sf"/>
</dbReference>
<name>A0A7S8HFS5_9BACI</name>
<evidence type="ECO:0000313" key="10">
    <source>
        <dbReference type="Proteomes" id="UP000593626"/>
    </source>
</evidence>
<dbReference type="GO" id="GO:0000902">
    <property type="term" value="P:cell morphogenesis"/>
    <property type="evidence" value="ECO:0007669"/>
    <property type="project" value="InterPro"/>
</dbReference>
<dbReference type="Pfam" id="PF22642">
    <property type="entry name" value="MinC_N_1"/>
    <property type="match status" value="1"/>
</dbReference>
<comment type="subunit">
    <text evidence="5 6">Interacts with MinD and FtsZ.</text>
</comment>
<organism evidence="9 10">
    <name type="scientific">Mangrovibacillus cuniculi</name>
    <dbReference type="NCBI Taxonomy" id="2593652"/>
    <lineage>
        <taxon>Bacteria</taxon>
        <taxon>Bacillati</taxon>
        <taxon>Bacillota</taxon>
        <taxon>Bacilli</taxon>
        <taxon>Bacillales</taxon>
        <taxon>Bacillaceae</taxon>
        <taxon>Mangrovibacillus</taxon>
    </lineage>
</organism>
<dbReference type="GO" id="GO:1901891">
    <property type="term" value="P:regulation of cell septum assembly"/>
    <property type="evidence" value="ECO:0007669"/>
    <property type="project" value="InterPro"/>
</dbReference>
<protein>
    <recommendedName>
        <fullName evidence="6">Probable septum site-determining protein MinC</fullName>
    </recommendedName>
</protein>
<evidence type="ECO:0000256" key="5">
    <source>
        <dbReference type="ARBA" id="ARBA00046874"/>
    </source>
</evidence>
<feature type="domain" description="Septum formation inhibitor MinC C-terminal" evidence="7">
    <location>
        <begin position="109"/>
        <end position="206"/>
    </location>
</feature>
<evidence type="ECO:0000256" key="6">
    <source>
        <dbReference type="HAMAP-Rule" id="MF_00267"/>
    </source>
</evidence>
<dbReference type="InterPro" id="IPR055219">
    <property type="entry name" value="MinC_N_1"/>
</dbReference>
<dbReference type="Gene3D" id="3.30.160.540">
    <property type="match status" value="1"/>
</dbReference>
<proteinExistence type="inferred from homology"/>
<dbReference type="PANTHER" id="PTHR34108">
    <property type="entry name" value="SEPTUM SITE-DETERMINING PROTEIN MINC"/>
    <property type="match status" value="1"/>
</dbReference>
<dbReference type="NCBIfam" id="TIGR01222">
    <property type="entry name" value="minC"/>
    <property type="match status" value="1"/>
</dbReference>
<accession>A0A7S8HFS5</accession>
<evidence type="ECO:0000256" key="3">
    <source>
        <dbReference type="ARBA" id="ARBA00023210"/>
    </source>
</evidence>